<dbReference type="PANTHER" id="PTHR10458">
    <property type="entry name" value="PEPTIDE DEFORMYLASE"/>
    <property type="match status" value="1"/>
</dbReference>
<dbReference type="NCBIfam" id="TIGR00079">
    <property type="entry name" value="pept_deformyl"/>
    <property type="match status" value="1"/>
</dbReference>
<reference evidence="3 4" key="1">
    <citation type="submission" date="2017-05" db="EMBL/GenBank/DDBJ databases">
        <authorList>
            <person name="Varghese N."/>
            <person name="Submissions S."/>
        </authorList>
    </citation>
    <scope>NUCLEOTIDE SEQUENCE [LARGE SCALE GENOMIC DNA]</scope>
    <source>
        <strain evidence="3 4">DSM 45474</strain>
    </source>
</reference>
<dbReference type="Gene3D" id="3.90.45.10">
    <property type="entry name" value="Peptide deformylase"/>
    <property type="match status" value="1"/>
</dbReference>
<dbReference type="PIRSF" id="PIRSF004749">
    <property type="entry name" value="Pep_def"/>
    <property type="match status" value="1"/>
</dbReference>
<dbReference type="InterPro" id="IPR023635">
    <property type="entry name" value="Peptide_deformylase"/>
</dbReference>
<proteinExistence type="inferred from homology"/>
<dbReference type="SUPFAM" id="SSF56420">
    <property type="entry name" value="Peptide deformylase"/>
    <property type="match status" value="1"/>
</dbReference>
<comment type="function">
    <text evidence="2">Removes the formyl group from the N-terminal Met of newly synthesized proteins. Requires at least a dipeptide for an efficient rate of reaction. N-terminal L-methionine is a prerequisite for activity but the enzyme has broad specificity at other positions.</text>
</comment>
<dbReference type="CDD" id="cd00487">
    <property type="entry name" value="Pep_deformylase"/>
    <property type="match status" value="1"/>
</dbReference>
<dbReference type="EMBL" id="FXTI01000002">
    <property type="protein sequence ID" value="SMO46994.1"/>
    <property type="molecule type" value="Genomic_DNA"/>
</dbReference>
<feature type="binding site" evidence="2">
    <location>
        <position position="142"/>
    </location>
    <ligand>
        <name>Fe cation</name>
        <dbReference type="ChEBI" id="CHEBI:24875"/>
    </ligand>
</feature>
<dbReference type="NCBIfam" id="NF001159">
    <property type="entry name" value="PRK00150.1-3"/>
    <property type="match status" value="1"/>
</dbReference>
<keyword evidence="2" id="KW-0648">Protein biosynthesis</keyword>
<evidence type="ECO:0000256" key="2">
    <source>
        <dbReference type="HAMAP-Rule" id="MF_00163"/>
    </source>
</evidence>
<comment type="cofactor">
    <cofactor evidence="2">
        <name>Fe(2+)</name>
        <dbReference type="ChEBI" id="CHEBI:29033"/>
    </cofactor>
    <text evidence="2">Binds 1 Fe(2+) ion.</text>
</comment>
<dbReference type="Proteomes" id="UP000315636">
    <property type="component" value="Unassembled WGS sequence"/>
</dbReference>
<evidence type="ECO:0000313" key="4">
    <source>
        <dbReference type="Proteomes" id="UP000315636"/>
    </source>
</evidence>
<feature type="active site" evidence="2">
    <location>
        <position position="143"/>
    </location>
</feature>
<evidence type="ECO:0000256" key="1">
    <source>
        <dbReference type="ARBA" id="ARBA00010759"/>
    </source>
</evidence>
<comment type="catalytic activity">
    <reaction evidence="2">
        <text>N-terminal N-formyl-L-methionyl-[peptide] + H2O = N-terminal L-methionyl-[peptide] + formate</text>
        <dbReference type="Rhea" id="RHEA:24420"/>
        <dbReference type="Rhea" id="RHEA-COMP:10639"/>
        <dbReference type="Rhea" id="RHEA-COMP:10640"/>
        <dbReference type="ChEBI" id="CHEBI:15377"/>
        <dbReference type="ChEBI" id="CHEBI:15740"/>
        <dbReference type="ChEBI" id="CHEBI:49298"/>
        <dbReference type="ChEBI" id="CHEBI:64731"/>
        <dbReference type="EC" id="3.5.1.88"/>
    </reaction>
</comment>
<gene>
    <name evidence="2" type="primary">def</name>
    <name evidence="3" type="ORF">SAMN06264849_102132</name>
</gene>
<dbReference type="GO" id="GO:0046872">
    <property type="term" value="F:metal ion binding"/>
    <property type="evidence" value="ECO:0007669"/>
    <property type="project" value="UniProtKB-KW"/>
</dbReference>
<dbReference type="GO" id="GO:0006412">
    <property type="term" value="P:translation"/>
    <property type="evidence" value="ECO:0007669"/>
    <property type="project" value="UniProtKB-UniRule"/>
</dbReference>
<dbReference type="PRINTS" id="PR01576">
    <property type="entry name" value="PDEFORMYLASE"/>
</dbReference>
<dbReference type="Pfam" id="PF01327">
    <property type="entry name" value="Pep_deformylase"/>
    <property type="match status" value="1"/>
</dbReference>
<comment type="similarity">
    <text evidence="1 2">Belongs to the polypeptide deformylase family.</text>
</comment>
<dbReference type="GO" id="GO:0042586">
    <property type="term" value="F:peptide deformylase activity"/>
    <property type="evidence" value="ECO:0007669"/>
    <property type="project" value="UniProtKB-UniRule"/>
</dbReference>
<name>A0A521BIN6_9BACL</name>
<protein>
    <recommendedName>
        <fullName evidence="2">Peptide deformylase</fullName>
        <shortName evidence="2">PDF</shortName>
        <ecNumber evidence="2">3.5.1.88</ecNumber>
    </recommendedName>
    <alternativeName>
        <fullName evidence="2">Polypeptide deformylase</fullName>
    </alternativeName>
</protein>
<sequence length="167" mass="18533">MGMDKKELSLLAIRKIILVPDPILKEKAKSVTKFNDRLHKLLDDMAETMYDAPGVGLAAPQVGISKRVIVVDDGNGLIEAVNPELVQKEGEQLSPPPEGCLSIPGLLGDVRRAEKVRMKAQDRYGETFEMEAEGYLARILQHEVDHLNGVLFTDIADRVYEVPREGE</sequence>
<dbReference type="PANTHER" id="PTHR10458:SF22">
    <property type="entry name" value="PEPTIDE DEFORMYLASE"/>
    <property type="match status" value="1"/>
</dbReference>
<evidence type="ECO:0000313" key="3">
    <source>
        <dbReference type="EMBL" id="SMO46994.1"/>
    </source>
</evidence>
<dbReference type="AlphaFoldDB" id="A0A521BIN6"/>
<keyword evidence="2" id="KW-0378">Hydrolase</keyword>
<feature type="binding site" evidence="2">
    <location>
        <position position="146"/>
    </location>
    <ligand>
        <name>Fe cation</name>
        <dbReference type="ChEBI" id="CHEBI:24875"/>
    </ligand>
</feature>
<keyword evidence="2" id="KW-0408">Iron</keyword>
<dbReference type="EC" id="3.5.1.88" evidence="2"/>
<keyword evidence="4" id="KW-1185">Reference proteome</keyword>
<feature type="binding site" evidence="2">
    <location>
        <position position="100"/>
    </location>
    <ligand>
        <name>Fe cation</name>
        <dbReference type="ChEBI" id="CHEBI:24875"/>
    </ligand>
</feature>
<dbReference type="HAMAP" id="MF_00163">
    <property type="entry name" value="Pep_deformylase"/>
    <property type="match status" value="1"/>
</dbReference>
<dbReference type="InterPro" id="IPR036821">
    <property type="entry name" value="Peptide_deformylase_sf"/>
</dbReference>
<accession>A0A521BIN6</accession>
<keyword evidence="2" id="KW-0479">Metal-binding</keyword>
<organism evidence="3 4">
    <name type="scientific">Melghirimyces algeriensis</name>
    <dbReference type="NCBI Taxonomy" id="910412"/>
    <lineage>
        <taxon>Bacteria</taxon>
        <taxon>Bacillati</taxon>
        <taxon>Bacillota</taxon>
        <taxon>Bacilli</taxon>
        <taxon>Bacillales</taxon>
        <taxon>Thermoactinomycetaceae</taxon>
        <taxon>Melghirimyces</taxon>
    </lineage>
</organism>